<proteinExistence type="predicted"/>
<dbReference type="Gene3D" id="3.40.50.300">
    <property type="entry name" value="P-loop containing nucleotide triphosphate hydrolases"/>
    <property type="match status" value="1"/>
</dbReference>
<name>A0A3B7MR50_9BACT</name>
<feature type="domain" description="D-glutamate N-acetyltransferase-like C-terminal" evidence="1">
    <location>
        <begin position="144"/>
        <end position="342"/>
    </location>
</feature>
<dbReference type="KEGG" id="pseg:D3H65_16305"/>
<accession>A0A3B7MR50</accession>
<evidence type="ECO:0000259" key="2">
    <source>
        <dbReference type="Pfam" id="PF17396"/>
    </source>
</evidence>
<evidence type="ECO:0000313" key="4">
    <source>
        <dbReference type="Proteomes" id="UP000263900"/>
    </source>
</evidence>
<evidence type="ECO:0000259" key="1">
    <source>
        <dbReference type="Pfam" id="PF07755"/>
    </source>
</evidence>
<dbReference type="PIRSF" id="PIRSF026760">
    <property type="entry name" value="UCP026760"/>
    <property type="match status" value="1"/>
</dbReference>
<keyword evidence="4" id="KW-1185">Reference proteome</keyword>
<feature type="domain" description="D-glutamate N-acetyltransferase-like N-terminal" evidence="2">
    <location>
        <begin position="40"/>
        <end position="137"/>
    </location>
</feature>
<dbReference type="Proteomes" id="UP000263900">
    <property type="component" value="Chromosome"/>
</dbReference>
<dbReference type="Pfam" id="PF17396">
    <property type="entry name" value="DUF1611_N"/>
    <property type="match status" value="1"/>
</dbReference>
<dbReference type="Pfam" id="PF07755">
    <property type="entry name" value="DUF1611"/>
    <property type="match status" value="1"/>
</dbReference>
<sequence>MKNNAVIITNGLLSDKSAKTAHGLIRGSDKYRIMGVIDATHAGKDAGAVIDGRTRDIPVWASLEEAIQKSPEPIDYSIIGIAPKGGKLPRELRQVLEASLSNRISVINGLHDFLTDIPEMVSLANIHGATITDIRKPKDRNELHFWTGRIYEVKCPIVAVLGLETNLGKRTTTRMLRESCRANDINAQMVFTGQTGWMQDGKYGFVLDTTINDFVAGELEHAIYTCYKETDPEIIFLEGQSGLRNPTGPCGSEYLVSGNARKTILIFSPKTTFFSNIPAWGKIPSIEDEIALVKMYGSEVIAVAINTNGCTEQEAYQYQRQYEQQLGIPVLLPLQEGVDELLPVIRSMI</sequence>
<dbReference type="InterPro" id="IPR035086">
    <property type="entry name" value="DgcN-like_C"/>
</dbReference>
<evidence type="ECO:0000313" key="3">
    <source>
        <dbReference type="EMBL" id="AXY75446.1"/>
    </source>
</evidence>
<dbReference type="OrthoDB" id="9778498at2"/>
<dbReference type="SUPFAM" id="SSF52540">
    <property type="entry name" value="P-loop containing nucleoside triphosphate hydrolases"/>
    <property type="match status" value="1"/>
</dbReference>
<organism evidence="3 4">
    <name type="scientific">Paraflavitalea soli</name>
    <dbReference type="NCBI Taxonomy" id="2315862"/>
    <lineage>
        <taxon>Bacteria</taxon>
        <taxon>Pseudomonadati</taxon>
        <taxon>Bacteroidota</taxon>
        <taxon>Chitinophagia</taxon>
        <taxon>Chitinophagales</taxon>
        <taxon>Chitinophagaceae</taxon>
        <taxon>Paraflavitalea</taxon>
    </lineage>
</organism>
<protein>
    <submittedName>
        <fullName evidence="3">DUF1611 domain-containing protein</fullName>
    </submittedName>
</protein>
<dbReference type="PANTHER" id="PTHR40690:SF1">
    <property type="entry name" value="DUF1611 DOMAIN-CONTAINING PROTEIN"/>
    <property type="match status" value="1"/>
</dbReference>
<dbReference type="RefSeq" id="WP_119051327.1">
    <property type="nucleotide sequence ID" value="NZ_CP032157.1"/>
</dbReference>
<dbReference type="PANTHER" id="PTHR40690">
    <property type="entry name" value="GLL3100 PROTEIN"/>
    <property type="match status" value="1"/>
</dbReference>
<reference evidence="3 4" key="1">
    <citation type="submission" date="2018-09" db="EMBL/GenBank/DDBJ databases">
        <title>Genome sequencing of strain 6GH32-13.</title>
        <authorList>
            <person name="Weon H.-Y."/>
            <person name="Heo J."/>
            <person name="Kwon S.-W."/>
        </authorList>
    </citation>
    <scope>NUCLEOTIDE SEQUENCE [LARGE SCALE GENOMIC DNA]</scope>
    <source>
        <strain evidence="3 4">5GH32-13</strain>
    </source>
</reference>
<dbReference type="EMBL" id="CP032157">
    <property type="protein sequence ID" value="AXY75446.1"/>
    <property type="molecule type" value="Genomic_DNA"/>
</dbReference>
<dbReference type="InterPro" id="IPR027417">
    <property type="entry name" value="P-loop_NTPase"/>
</dbReference>
<dbReference type="AlphaFoldDB" id="A0A3B7MR50"/>
<dbReference type="InterPro" id="IPR011669">
    <property type="entry name" value="DgcN-like"/>
</dbReference>
<dbReference type="InterPro" id="IPR035402">
    <property type="entry name" value="DgcN-like_N"/>
</dbReference>
<dbReference type="Gene3D" id="3.40.50.720">
    <property type="entry name" value="NAD(P)-binding Rossmann-like Domain"/>
    <property type="match status" value="1"/>
</dbReference>
<gene>
    <name evidence="3" type="ORF">D3H65_16305</name>
</gene>